<dbReference type="PANTHER" id="PTHR46323:SF2">
    <property type="entry name" value="BETA-GALACTOSIDASE"/>
    <property type="match status" value="1"/>
</dbReference>
<dbReference type="InterPro" id="IPR006102">
    <property type="entry name" value="Ig-like_GH2"/>
</dbReference>
<dbReference type="GO" id="GO:0005990">
    <property type="term" value="P:lactose catabolic process"/>
    <property type="evidence" value="ECO:0007669"/>
    <property type="project" value="TreeGrafter"/>
</dbReference>
<evidence type="ECO:0000256" key="6">
    <source>
        <dbReference type="ARBA" id="ARBA00032230"/>
    </source>
</evidence>
<dbReference type="SUPFAM" id="SSF74650">
    <property type="entry name" value="Galactose mutarotase-like"/>
    <property type="match status" value="1"/>
</dbReference>
<dbReference type="Gene3D" id="2.60.120.260">
    <property type="entry name" value="Galactose-binding domain-like"/>
    <property type="match status" value="1"/>
</dbReference>
<dbReference type="SUPFAM" id="SSF49785">
    <property type="entry name" value="Galactose-binding domain-like"/>
    <property type="match status" value="1"/>
</dbReference>
<organism evidence="8 9">
    <name type="scientific">Gracilimonas mengyeensis</name>
    <dbReference type="NCBI Taxonomy" id="1302730"/>
    <lineage>
        <taxon>Bacteria</taxon>
        <taxon>Pseudomonadati</taxon>
        <taxon>Balneolota</taxon>
        <taxon>Balneolia</taxon>
        <taxon>Balneolales</taxon>
        <taxon>Balneolaceae</taxon>
        <taxon>Gracilimonas</taxon>
    </lineage>
</organism>
<dbReference type="Gene3D" id="2.60.40.10">
    <property type="entry name" value="Immunoglobulins"/>
    <property type="match status" value="2"/>
</dbReference>
<dbReference type="InterPro" id="IPR008979">
    <property type="entry name" value="Galactose-bd-like_sf"/>
</dbReference>
<dbReference type="Pfam" id="PF02836">
    <property type="entry name" value="Glyco_hydro_2_C"/>
    <property type="match status" value="1"/>
</dbReference>
<protein>
    <recommendedName>
        <fullName evidence="3">beta-galactosidase</fullName>
        <ecNumber evidence="3">3.2.1.23</ecNumber>
    </recommendedName>
    <alternativeName>
        <fullName evidence="6">Lactase</fullName>
    </alternativeName>
</protein>
<dbReference type="Proteomes" id="UP000317557">
    <property type="component" value="Unassembled WGS sequence"/>
</dbReference>
<dbReference type="PRINTS" id="PR00132">
    <property type="entry name" value="GLHYDRLASE2"/>
</dbReference>
<dbReference type="GO" id="GO:0004565">
    <property type="term" value="F:beta-galactosidase activity"/>
    <property type="evidence" value="ECO:0007669"/>
    <property type="project" value="UniProtKB-EC"/>
</dbReference>
<accession>A0A521FCR2</accession>
<dbReference type="InterPro" id="IPR006104">
    <property type="entry name" value="Glyco_hydro_2_N"/>
</dbReference>
<keyword evidence="5" id="KW-0326">Glycosidase</keyword>
<evidence type="ECO:0000256" key="1">
    <source>
        <dbReference type="ARBA" id="ARBA00001412"/>
    </source>
</evidence>
<evidence type="ECO:0000256" key="5">
    <source>
        <dbReference type="ARBA" id="ARBA00023295"/>
    </source>
</evidence>
<evidence type="ECO:0000256" key="2">
    <source>
        <dbReference type="ARBA" id="ARBA00007401"/>
    </source>
</evidence>
<dbReference type="Pfam" id="PF02929">
    <property type="entry name" value="Bgal_small_N"/>
    <property type="match status" value="1"/>
</dbReference>
<dbReference type="InterPro" id="IPR004199">
    <property type="entry name" value="B-gal_small/dom_5"/>
</dbReference>
<reference evidence="8 9" key="1">
    <citation type="submission" date="2017-05" db="EMBL/GenBank/DDBJ databases">
        <authorList>
            <person name="Varghese N."/>
            <person name="Submissions S."/>
        </authorList>
    </citation>
    <scope>NUCLEOTIDE SEQUENCE [LARGE SCALE GENOMIC DNA]</scope>
    <source>
        <strain evidence="8 9">DSM 21985</strain>
    </source>
</reference>
<dbReference type="Pfam" id="PF16353">
    <property type="entry name" value="LacZ_4"/>
    <property type="match status" value="1"/>
</dbReference>
<dbReference type="SUPFAM" id="SSF49303">
    <property type="entry name" value="beta-Galactosidase/glucuronidase domain"/>
    <property type="match status" value="2"/>
</dbReference>
<dbReference type="Pfam" id="PF00703">
    <property type="entry name" value="Glyco_hydro_2"/>
    <property type="match status" value="1"/>
</dbReference>
<evidence type="ECO:0000313" key="8">
    <source>
        <dbReference type="EMBL" id="SMO93824.1"/>
    </source>
</evidence>
<evidence type="ECO:0000256" key="3">
    <source>
        <dbReference type="ARBA" id="ARBA00012756"/>
    </source>
</evidence>
<dbReference type="InterPro" id="IPR050347">
    <property type="entry name" value="Bact_Beta-galactosidase"/>
</dbReference>
<name>A0A521FCR2_9BACT</name>
<dbReference type="EC" id="3.2.1.23" evidence="3"/>
<dbReference type="InterPro" id="IPR017853">
    <property type="entry name" value="GH"/>
</dbReference>
<dbReference type="InterPro" id="IPR036156">
    <property type="entry name" value="Beta-gal/glucu_dom_sf"/>
</dbReference>
<proteinExistence type="inferred from homology"/>
<dbReference type="Gene3D" id="2.70.98.10">
    <property type="match status" value="1"/>
</dbReference>
<dbReference type="OrthoDB" id="9801077at2"/>
<dbReference type="GO" id="GO:0009341">
    <property type="term" value="C:beta-galactosidase complex"/>
    <property type="evidence" value="ECO:0007669"/>
    <property type="project" value="InterPro"/>
</dbReference>
<sequence>MNVYMKPRFSLSAFLSIIIVAGFMSPVQAQFFLSELPDWENPKVIGINKEPAHANFIPYASIDQALADSGLTYNSPYHLSLDGQWKFKWSENPDSRPTDFFNPEVSVNGWDDITVPSPWQMQGYGKPIYLNSQYPMESLMDGLFPPRVPREYNPVGSYRRTFSLPNDWDGRQVLIQFEGVKSGFYLWVNGEKVGYSEGSMTPAEFNITPHLKDGENTLAVEVYRWTDGAWLEDQDMWRMSGIYRSVNLISKPFVQLHDFFVKAGLDDEYTDGILNITADVRNNTMGVEGAATVEAYLFDQEGNPVGDAPIATAQTEHSMPSGTLVQAHLEAAVDNPEKWTAETPNLYNVVLVLKDDEGETLEITRSTTGFRSIEIKDKMFWVNGKEVKMKGVNLHDHDPLTGRYVSLEMMEKDVKLMKQNNLNAVRMAHYPHDRRYYELFDKYGLYVMDEANIETHGISFRKNMLPGSDPLWTDAVLDRGRSMVEAHKNHPSIVIWSMGNEAGHGENFEQMVSLVRTLDPTRYIHYQHRNRISDMYSYMYPSLEPLKENLYDPDIRKPIVLCEYAHSMGNSTGTMDEYMELMDKHPNFIAAFIWDWGDQGLLKEDEQGREFWAYGGDYGDEPNDANFNFNGIVFSDRTPQPALAKVKYSYQFVDISGTNLRNGEVRVDNKYSHINLDRFELRWALKEDGAVLQSGSVDDLDVAPGATGYFNLPIEAPELEAGREYWLDVSLHLKEDARWAKKGFKMAWEQLAMPYGVPVAEEMVVGNQAGLQVEESGKWVTVSNELFTIQISKADGSLSTYEYDGRSLISGPLEPNFWRATTDNDRAGWGDDLMAWQDAGANRKVREVEVVEAQDRVEVRVHGSLPVGETTYQTVYTILRNGAVQVDQQLAPTGTDIPMAIPKVGMQLQIDKDYENMHWYGRGPEENYADRKIGITVGEYSGPIDSLWVNYPYPQENGNREDVRWAAFTTEEGDGFIAVASEKLSISAWPYSLEDLEQATHINELPRRDYYTVNLDYKQQGVGGLDSWSDRARALPAYRLPTAESYRYSFFIQPYSEDMGDLRDLGNVQFPK</sequence>
<dbReference type="PANTHER" id="PTHR46323">
    <property type="entry name" value="BETA-GALACTOSIDASE"/>
    <property type="match status" value="1"/>
</dbReference>
<dbReference type="EMBL" id="FXTP01000017">
    <property type="protein sequence ID" value="SMO93824.1"/>
    <property type="molecule type" value="Genomic_DNA"/>
</dbReference>
<dbReference type="InterPro" id="IPR032312">
    <property type="entry name" value="LacZ_4"/>
</dbReference>
<evidence type="ECO:0000256" key="4">
    <source>
        <dbReference type="ARBA" id="ARBA00022801"/>
    </source>
</evidence>
<feature type="domain" description="Beta galactosidase small chain/" evidence="7">
    <location>
        <begin position="781"/>
        <end position="1053"/>
    </location>
</feature>
<comment type="catalytic activity">
    <reaction evidence="1">
        <text>Hydrolysis of terminal non-reducing beta-D-galactose residues in beta-D-galactosides.</text>
        <dbReference type="EC" id="3.2.1.23"/>
    </reaction>
</comment>
<dbReference type="InterPro" id="IPR006103">
    <property type="entry name" value="Glyco_hydro_2_cat"/>
</dbReference>
<dbReference type="SMART" id="SM01038">
    <property type="entry name" value="Bgal_small_N"/>
    <property type="match status" value="1"/>
</dbReference>
<evidence type="ECO:0000259" key="7">
    <source>
        <dbReference type="SMART" id="SM01038"/>
    </source>
</evidence>
<dbReference type="InterPro" id="IPR013783">
    <property type="entry name" value="Ig-like_fold"/>
</dbReference>
<keyword evidence="4" id="KW-0378">Hydrolase</keyword>
<dbReference type="Gene3D" id="3.20.20.80">
    <property type="entry name" value="Glycosidases"/>
    <property type="match status" value="1"/>
</dbReference>
<dbReference type="InterPro" id="IPR014718">
    <property type="entry name" value="GH-type_carb-bd"/>
</dbReference>
<dbReference type="InterPro" id="IPR006101">
    <property type="entry name" value="Glyco_hydro_2"/>
</dbReference>
<comment type="similarity">
    <text evidence="2">Belongs to the glycosyl hydrolase 2 family.</text>
</comment>
<gene>
    <name evidence="8" type="ORF">SAMN06265219_1179</name>
</gene>
<keyword evidence="9" id="KW-1185">Reference proteome</keyword>
<dbReference type="Pfam" id="PF02837">
    <property type="entry name" value="Glyco_hydro_2_N"/>
    <property type="match status" value="1"/>
</dbReference>
<dbReference type="InterPro" id="IPR011013">
    <property type="entry name" value="Gal_mutarotase_sf_dom"/>
</dbReference>
<dbReference type="AlphaFoldDB" id="A0A521FCR2"/>
<dbReference type="SUPFAM" id="SSF51445">
    <property type="entry name" value="(Trans)glycosidases"/>
    <property type="match status" value="1"/>
</dbReference>
<dbReference type="GO" id="GO:0030246">
    <property type="term" value="F:carbohydrate binding"/>
    <property type="evidence" value="ECO:0007669"/>
    <property type="project" value="InterPro"/>
</dbReference>
<evidence type="ECO:0000313" key="9">
    <source>
        <dbReference type="Proteomes" id="UP000317557"/>
    </source>
</evidence>